<comment type="caution">
    <text evidence="1">The sequence shown here is derived from an EMBL/GenBank/DDBJ whole genome shotgun (WGS) entry which is preliminary data.</text>
</comment>
<dbReference type="OrthoDB" id="9967884at2"/>
<organism evidence="1 2">
    <name type="scientific">Flagellimonas meridianipacifica</name>
    <dbReference type="NCBI Taxonomy" id="1080225"/>
    <lineage>
        <taxon>Bacteria</taxon>
        <taxon>Pseudomonadati</taxon>
        <taxon>Bacteroidota</taxon>
        <taxon>Flavobacteriia</taxon>
        <taxon>Flavobacteriales</taxon>
        <taxon>Flavobacteriaceae</taxon>
        <taxon>Flagellimonas</taxon>
    </lineage>
</organism>
<name>A0A2T0MAB7_9FLAO</name>
<reference evidence="1 2" key="1">
    <citation type="submission" date="2018-03" db="EMBL/GenBank/DDBJ databases">
        <title>Genomic Encyclopedia of Archaeal and Bacterial Type Strains, Phase II (KMG-II): from individual species to whole genera.</title>
        <authorList>
            <person name="Goeker M."/>
        </authorList>
    </citation>
    <scope>NUCLEOTIDE SEQUENCE [LARGE SCALE GENOMIC DNA]</scope>
    <source>
        <strain evidence="1 2">DSM 25027</strain>
    </source>
</reference>
<keyword evidence="2" id="KW-1185">Reference proteome</keyword>
<accession>A0A2T0MAB7</accession>
<dbReference type="AlphaFoldDB" id="A0A2T0MAB7"/>
<evidence type="ECO:0000313" key="1">
    <source>
        <dbReference type="EMBL" id="PRX54405.1"/>
    </source>
</evidence>
<evidence type="ECO:0000313" key="2">
    <source>
        <dbReference type="Proteomes" id="UP000237640"/>
    </source>
</evidence>
<proteinExistence type="predicted"/>
<gene>
    <name evidence="1" type="ORF">CLV81_2806</name>
</gene>
<dbReference type="Proteomes" id="UP000237640">
    <property type="component" value="Unassembled WGS sequence"/>
</dbReference>
<dbReference type="EMBL" id="PVYX01000002">
    <property type="protein sequence ID" value="PRX54405.1"/>
    <property type="molecule type" value="Genomic_DNA"/>
</dbReference>
<sequence length="96" mass="11229">MNDSKALFDYLEERCARGELTKTVNGGEENLTYQNTGKNIHNGQCNRYIHTYYENGEVITVIDVTRGIYPQFVSWTCMRHYEGEILPEVFEWANKD</sequence>
<dbReference type="RefSeq" id="WP_106145688.1">
    <property type="nucleotide sequence ID" value="NZ_PVYX01000002.1"/>
</dbReference>
<protein>
    <submittedName>
        <fullName evidence="1">Uncharacterized protein</fullName>
    </submittedName>
</protein>